<dbReference type="PANTHER" id="PTHR42998">
    <property type="entry name" value="TYPE I RESTRICTION ENZYME HINDVIIP M PROTEIN-RELATED"/>
    <property type="match status" value="1"/>
</dbReference>
<dbReference type="Gene3D" id="3.40.50.150">
    <property type="entry name" value="Vaccinia Virus protein VP39"/>
    <property type="match status" value="1"/>
</dbReference>
<accession>A0ABS5QL15</accession>
<dbReference type="InterPro" id="IPR052916">
    <property type="entry name" value="Type-I_RE_MTase_Subunit"/>
</dbReference>
<dbReference type="InterPro" id="IPR002052">
    <property type="entry name" value="DNA_methylase_N6_adenine_CS"/>
</dbReference>
<evidence type="ECO:0000313" key="4">
    <source>
        <dbReference type="EMBL" id="MBS8121906.1"/>
    </source>
</evidence>
<reference evidence="4 5" key="1">
    <citation type="journal article" date="2021" name="Nat. Commun.">
        <title>Reductive evolution and unique predatory mode in the CPR bacterium Vampirococcus lugosii.</title>
        <authorList>
            <person name="Moreira D."/>
            <person name="Zivanovic Y."/>
            <person name="Lopez-Archilla A.I."/>
            <person name="Iniesto M."/>
            <person name="Lopez-Garcia P."/>
        </authorList>
    </citation>
    <scope>NUCLEOTIDE SEQUENCE [LARGE SCALE GENOMIC DNA]</scope>
    <source>
        <strain evidence="4">Chiprana</strain>
    </source>
</reference>
<feature type="domain" description="Type I restriction enzyme R protein N-terminal" evidence="3">
    <location>
        <begin position="64"/>
        <end position="173"/>
    </location>
</feature>
<keyword evidence="1" id="KW-0680">Restriction system</keyword>
<keyword evidence="5" id="KW-1185">Reference proteome</keyword>
<organism evidence="4 5">
    <name type="scientific">Candidatus Vampirococcus lugosii</name>
    <dbReference type="NCBI Taxonomy" id="2789015"/>
    <lineage>
        <taxon>Bacteria</taxon>
        <taxon>Candidatus Absconditibacteriota</taxon>
        <taxon>Vampirococcus</taxon>
    </lineage>
</organism>
<proteinExistence type="predicted"/>
<dbReference type="PANTHER" id="PTHR42998:SF1">
    <property type="entry name" value="TYPE I RESTRICTION ENZYME HINDI METHYLASE SUBUNIT"/>
    <property type="match status" value="1"/>
</dbReference>
<evidence type="ECO:0000256" key="1">
    <source>
        <dbReference type="ARBA" id="ARBA00022747"/>
    </source>
</evidence>
<dbReference type="InterPro" id="IPR029063">
    <property type="entry name" value="SAM-dependent_MTases_sf"/>
</dbReference>
<evidence type="ECO:0000313" key="5">
    <source>
        <dbReference type="Proteomes" id="UP000680365"/>
    </source>
</evidence>
<dbReference type="InterPro" id="IPR003356">
    <property type="entry name" value="DNA_methylase_A-5"/>
</dbReference>
<dbReference type="RefSeq" id="WP_213348856.1">
    <property type="nucleotide sequence ID" value="NZ_JAEDAM010000021.1"/>
</dbReference>
<dbReference type="Proteomes" id="UP000680365">
    <property type="component" value="Unassembled WGS sequence"/>
</dbReference>
<gene>
    <name evidence="4" type="ORF">VAMP_36n71</name>
</gene>
<feature type="domain" description="DNA methylase adenine-specific" evidence="2">
    <location>
        <begin position="306"/>
        <end position="638"/>
    </location>
</feature>
<dbReference type="PROSITE" id="PS00092">
    <property type="entry name" value="N6_MTASE"/>
    <property type="match status" value="1"/>
</dbReference>
<comment type="caution">
    <text evidence="4">The sequence shown here is derived from an EMBL/GenBank/DDBJ whole genome shotgun (WGS) entry which is preliminary data.</text>
</comment>
<dbReference type="InterPro" id="IPR029464">
    <property type="entry name" value="HSDR_N"/>
</dbReference>
<dbReference type="SUPFAM" id="SSF53335">
    <property type="entry name" value="S-adenosyl-L-methionine-dependent methyltransferases"/>
    <property type="match status" value="1"/>
</dbReference>
<evidence type="ECO:0000259" key="3">
    <source>
        <dbReference type="Pfam" id="PF13588"/>
    </source>
</evidence>
<name>A0ABS5QL15_9BACT</name>
<dbReference type="PRINTS" id="PR00507">
    <property type="entry name" value="N12N6MTFRASE"/>
</dbReference>
<protein>
    <submittedName>
        <fullName evidence="4">Type I Restriction Enzyme</fullName>
    </submittedName>
</protein>
<sequence>MVYTKEVLKKIFPNPEKSLLLFDNLENLKFYTKDGEEGKYYIKSLGRREEERLIYNETTGKSAPEEIVKQLYIDELIKKYKYPKKLIDTEVDVQFGREKYDHKRVDVVVYSDDNTTEKIVIELKAPGQKNDLEQLKSYLNAKGAPIGVALNGQVHTILYRPYPADFDTLGDIPKYGEEVEDLFKKKKTLSDLEEQDLSKVILDLEELVLAHTGFDAFEEIFKIIFAKLFDETEAKDRQNEELFFRKYGKNLQKTKDAIDELFESAKEEWQYDIFETTDKIKLSPEHLSLCVGLLENISLFGSDLRVIDDAFEYLIQKSSKGEKGQYFTPRVVIDMCVKMLNPGKKDYVIDTACGSAGFLVHTMKYVREKHFPKASDSDFRDRYAKKYLFGIDFDERTSKISRAIMLIAGDGKSHIFKLNSLDTNNWHKSPIKYELERSHLIQEFSDIKKDKENKESLKELKFDVLLANPPFAGKVADKRLLSDYDLGKNQKGKLVSQTSRHILFIERNLSVVKPGGRLAIVLPQGVFNNTSEEHIRDFIMKKARILSVVGLDQNAFKPHTGTKTSVLFLQKWKEDELDEGGNPKVKNYPIFFATSKLPFKDNSGDYVYKEDENENRVLQTDLMDIADAFVQWGKEQDFNFLSE</sequence>
<dbReference type="Pfam" id="PF02384">
    <property type="entry name" value="N6_Mtase"/>
    <property type="match status" value="1"/>
</dbReference>
<evidence type="ECO:0000259" key="2">
    <source>
        <dbReference type="Pfam" id="PF02384"/>
    </source>
</evidence>
<dbReference type="Pfam" id="PF13588">
    <property type="entry name" value="HSDR_N_2"/>
    <property type="match status" value="1"/>
</dbReference>
<dbReference type="EMBL" id="JAEDAM010000021">
    <property type="protein sequence ID" value="MBS8121906.1"/>
    <property type="molecule type" value="Genomic_DNA"/>
</dbReference>